<dbReference type="Proteomes" id="UP001516400">
    <property type="component" value="Unassembled WGS sequence"/>
</dbReference>
<gene>
    <name evidence="1" type="ORF">HHI36_018345</name>
</gene>
<reference evidence="1 2" key="1">
    <citation type="journal article" date="2021" name="BMC Biol.">
        <title>Horizontally acquired antibacterial genes associated with adaptive radiation of ladybird beetles.</title>
        <authorList>
            <person name="Li H.S."/>
            <person name="Tang X.F."/>
            <person name="Huang Y.H."/>
            <person name="Xu Z.Y."/>
            <person name="Chen M.L."/>
            <person name="Du X.Y."/>
            <person name="Qiu B.Y."/>
            <person name="Chen P.T."/>
            <person name="Zhang W."/>
            <person name="Slipinski A."/>
            <person name="Escalona H.E."/>
            <person name="Waterhouse R.M."/>
            <person name="Zwick A."/>
            <person name="Pang H."/>
        </authorList>
    </citation>
    <scope>NUCLEOTIDE SEQUENCE [LARGE SCALE GENOMIC DNA]</scope>
    <source>
        <strain evidence="1">SYSU2018</strain>
    </source>
</reference>
<protein>
    <submittedName>
        <fullName evidence="1">Uncharacterized protein</fullName>
    </submittedName>
</protein>
<dbReference type="EMBL" id="JABFTP020000165">
    <property type="protein sequence ID" value="KAL3284179.1"/>
    <property type="molecule type" value="Genomic_DNA"/>
</dbReference>
<evidence type="ECO:0000313" key="2">
    <source>
        <dbReference type="Proteomes" id="UP001516400"/>
    </source>
</evidence>
<dbReference type="Gene3D" id="2.10.10.100">
    <property type="match status" value="1"/>
</dbReference>
<evidence type="ECO:0000313" key="1">
    <source>
        <dbReference type="EMBL" id="KAL3284179.1"/>
    </source>
</evidence>
<dbReference type="Pfam" id="PF03564">
    <property type="entry name" value="DUF1759"/>
    <property type="match status" value="1"/>
</dbReference>
<name>A0ABD2NZX4_9CUCU</name>
<comment type="caution">
    <text evidence="1">The sequence shown here is derived from an EMBL/GenBank/DDBJ whole genome shotgun (WGS) entry which is preliminary data.</text>
</comment>
<organism evidence="1 2">
    <name type="scientific">Cryptolaemus montrouzieri</name>
    <dbReference type="NCBI Taxonomy" id="559131"/>
    <lineage>
        <taxon>Eukaryota</taxon>
        <taxon>Metazoa</taxon>
        <taxon>Ecdysozoa</taxon>
        <taxon>Arthropoda</taxon>
        <taxon>Hexapoda</taxon>
        <taxon>Insecta</taxon>
        <taxon>Pterygota</taxon>
        <taxon>Neoptera</taxon>
        <taxon>Endopterygota</taxon>
        <taxon>Coleoptera</taxon>
        <taxon>Polyphaga</taxon>
        <taxon>Cucujiformia</taxon>
        <taxon>Coccinelloidea</taxon>
        <taxon>Coccinellidae</taxon>
        <taxon>Scymninae</taxon>
        <taxon>Scymnini</taxon>
        <taxon>Cryptolaemus</taxon>
    </lineage>
</organism>
<dbReference type="InterPro" id="IPR005312">
    <property type="entry name" value="DUF1759"/>
</dbReference>
<dbReference type="AlphaFoldDB" id="A0ABD2NZX4"/>
<accession>A0ABD2NZX4</accession>
<keyword evidence="2" id="KW-1185">Reference proteome</keyword>
<sequence>MHKTYIQELGGTLEQAEVEISPLVSYAGEDLGDRVQGMIFMPFSSTHIQAEDDIRVGKIESLVKQRATAKAALTRFKNRINREDVETDNRVLEGMIRENEILFDKFIEIQDQIDEICEVEDMDAQVEERDSFEMSFFSTVAQARSIIENLSNPSKQRPEVSLPVGDIDPSNQVSSAHSILTKTVRFKFDRDFNKWVKFCDTLEPLIRESEILSQIQKFTFLEHALVGKVSNIIAWLGFSDENYTTEWRKIKSWYEDMKDFIVQPLTGSSSDDFRSLLDTFDNHLPSSKSLKEPTD</sequence>
<proteinExistence type="predicted"/>